<dbReference type="PANTHER" id="PTHR35010">
    <property type="entry name" value="BLL4672 PROTEIN-RELATED"/>
    <property type="match status" value="1"/>
</dbReference>
<dbReference type="Pfam" id="PF17765">
    <property type="entry name" value="MLTR_LBD"/>
    <property type="match status" value="1"/>
</dbReference>
<dbReference type="InterPro" id="IPR041413">
    <property type="entry name" value="MLTR_LBD"/>
</dbReference>
<proteinExistence type="predicted"/>
<dbReference type="Proteomes" id="UP000487268">
    <property type="component" value="Unassembled WGS sequence"/>
</dbReference>
<reference evidence="2 3" key="1">
    <citation type="submission" date="2019-10" db="EMBL/GenBank/DDBJ databases">
        <title>Actinomadura rubteroloni sp. nov. and Actinomadura macrotermitis sp. nov., isolated from the gut of fungus growing-termite Macrotermes natalensis.</title>
        <authorList>
            <person name="Benndorf R."/>
            <person name="Martin K."/>
            <person name="Kuefner M."/>
            <person name="De Beer W."/>
            <person name="Kaster A.-K."/>
            <person name="Vollmers J."/>
            <person name="Poulsen M."/>
            <person name="Beemelmanns C."/>
        </authorList>
    </citation>
    <scope>NUCLEOTIDE SEQUENCE [LARGE SCALE GENOMIC DNA]</scope>
    <source>
        <strain evidence="2 3">RB68</strain>
    </source>
</reference>
<evidence type="ECO:0000313" key="3">
    <source>
        <dbReference type="Proteomes" id="UP000487268"/>
    </source>
</evidence>
<dbReference type="InterPro" id="IPR001387">
    <property type="entry name" value="Cro/C1-type_HTH"/>
</dbReference>
<organism evidence="2 3">
    <name type="scientific">Actinomadura macrotermitis</name>
    <dbReference type="NCBI Taxonomy" id="2585200"/>
    <lineage>
        <taxon>Bacteria</taxon>
        <taxon>Bacillati</taxon>
        <taxon>Actinomycetota</taxon>
        <taxon>Actinomycetes</taxon>
        <taxon>Streptosporangiales</taxon>
        <taxon>Thermomonosporaceae</taxon>
        <taxon>Actinomadura</taxon>
    </lineage>
</organism>
<dbReference type="Gene3D" id="1.10.260.40">
    <property type="entry name" value="lambda repressor-like DNA-binding domains"/>
    <property type="match status" value="1"/>
</dbReference>
<comment type="caution">
    <text evidence="2">The sequence shown here is derived from an EMBL/GenBank/DDBJ whole genome shotgun (WGS) entry which is preliminary data.</text>
</comment>
<evidence type="ECO:0000313" key="2">
    <source>
        <dbReference type="EMBL" id="MQY04212.1"/>
    </source>
</evidence>
<feature type="domain" description="HTH cro/C1-type" evidence="1">
    <location>
        <begin position="29"/>
        <end position="80"/>
    </location>
</feature>
<dbReference type="AlphaFoldDB" id="A0A7K0BTI8"/>
<dbReference type="SUPFAM" id="SSF47413">
    <property type="entry name" value="lambda repressor-like DNA-binding domains"/>
    <property type="match status" value="1"/>
</dbReference>
<dbReference type="SMART" id="SM00530">
    <property type="entry name" value="HTH_XRE"/>
    <property type="match status" value="1"/>
</dbReference>
<gene>
    <name evidence="2" type="ORF">ACRB68_22630</name>
</gene>
<dbReference type="CDD" id="cd00093">
    <property type="entry name" value="HTH_XRE"/>
    <property type="match status" value="1"/>
</dbReference>
<dbReference type="InterPro" id="IPR010982">
    <property type="entry name" value="Lambda_DNA-bd_dom_sf"/>
</dbReference>
<dbReference type="PROSITE" id="PS50943">
    <property type="entry name" value="HTH_CROC1"/>
    <property type="match status" value="1"/>
</dbReference>
<keyword evidence="3" id="KW-1185">Reference proteome</keyword>
<protein>
    <recommendedName>
        <fullName evidence="1">HTH cro/C1-type domain-containing protein</fullName>
    </recommendedName>
</protein>
<dbReference type="Gene3D" id="3.30.450.180">
    <property type="match status" value="1"/>
</dbReference>
<sequence length="271" mass="29865">MSGELGEFLRARRARIDPTDAGLPVHGRRRVAGLRREEVAMLAGVSVDYYIRLEQGRVSNVSDSVLEAVGRALRLDATGRLHLRNLLRLPPAQAERTGVRPGLTTLLEMAAQVPAFILGRRMDVLAANPLSDAVNGLGDVPIGHRNMARLTFLDPRARTFYRDWDTVAAETVAYLRLDAGRHPGDPLTGELVRELSAVPEFRRLWDEHTVREKTYGRKLLRHPVVGDLDVGYETLTPPGDPDTTLVMYTAPAGSETARKLAELARALEPVG</sequence>
<dbReference type="EMBL" id="WEGH01000001">
    <property type="protein sequence ID" value="MQY04212.1"/>
    <property type="molecule type" value="Genomic_DNA"/>
</dbReference>
<evidence type="ECO:0000259" key="1">
    <source>
        <dbReference type="PROSITE" id="PS50943"/>
    </source>
</evidence>
<dbReference type="PANTHER" id="PTHR35010:SF2">
    <property type="entry name" value="BLL4672 PROTEIN"/>
    <property type="match status" value="1"/>
</dbReference>
<dbReference type="Pfam" id="PF13560">
    <property type="entry name" value="HTH_31"/>
    <property type="match status" value="1"/>
</dbReference>
<dbReference type="RefSeq" id="WP_328594035.1">
    <property type="nucleotide sequence ID" value="NZ_WEGH01000001.1"/>
</dbReference>
<accession>A0A7K0BTI8</accession>
<name>A0A7K0BTI8_9ACTN</name>
<dbReference type="GO" id="GO:0003677">
    <property type="term" value="F:DNA binding"/>
    <property type="evidence" value="ECO:0007669"/>
    <property type="project" value="InterPro"/>
</dbReference>